<dbReference type="Gene3D" id="3.30.710.10">
    <property type="entry name" value="Potassium Channel Kv1.1, Chain A"/>
    <property type="match status" value="1"/>
</dbReference>
<dbReference type="InterPro" id="IPR000210">
    <property type="entry name" value="BTB/POZ_dom"/>
</dbReference>
<gene>
    <name evidence="3" type="primary">100119922</name>
</gene>
<dbReference type="PANTHER" id="PTHR24413">
    <property type="entry name" value="SPECKLE-TYPE POZ PROTEIN"/>
    <property type="match status" value="1"/>
</dbReference>
<dbReference type="SMR" id="A0A7M7T7J6"/>
<dbReference type="KEGG" id="nvi:100119922"/>
<evidence type="ECO:0000259" key="1">
    <source>
        <dbReference type="PROSITE" id="PS50097"/>
    </source>
</evidence>
<dbReference type="InterPro" id="IPR011333">
    <property type="entry name" value="SKP1/BTB/POZ_sf"/>
</dbReference>
<evidence type="ECO:0000313" key="4">
    <source>
        <dbReference type="Proteomes" id="UP000002358"/>
    </source>
</evidence>
<dbReference type="OrthoDB" id="6359816at2759"/>
<dbReference type="SUPFAM" id="SSF49599">
    <property type="entry name" value="TRAF domain-like"/>
    <property type="match status" value="1"/>
</dbReference>
<dbReference type="Gene3D" id="1.25.40.420">
    <property type="match status" value="1"/>
</dbReference>
<dbReference type="Pfam" id="PF22486">
    <property type="entry name" value="MATH_2"/>
    <property type="match status" value="1"/>
</dbReference>
<dbReference type="Proteomes" id="UP000002358">
    <property type="component" value="Chromosome 2"/>
</dbReference>
<evidence type="ECO:0000313" key="3">
    <source>
        <dbReference type="EnsemblMetazoa" id="XP_031780229"/>
    </source>
</evidence>
<dbReference type="EnsemblMetazoa" id="XM_031924369">
    <property type="protein sequence ID" value="XP_031780229"/>
    <property type="gene ID" value="LOC100119922"/>
</dbReference>
<dbReference type="EnsemblMetazoa" id="XM_001603570">
    <property type="protein sequence ID" value="XP_001603620"/>
    <property type="gene ID" value="LOC100119922"/>
</dbReference>
<reference evidence="3" key="1">
    <citation type="submission" date="2021-01" db="UniProtKB">
        <authorList>
            <consortium name="EnsemblMetazoa"/>
        </authorList>
    </citation>
    <scope>IDENTIFICATION</scope>
</reference>
<evidence type="ECO:0000259" key="2">
    <source>
        <dbReference type="PROSITE" id="PS50144"/>
    </source>
</evidence>
<dbReference type="Gene3D" id="2.60.210.10">
    <property type="entry name" value="Apoptosis, Tumor Necrosis Factor Receptor Associated Protein 2, Chain A"/>
    <property type="match status" value="1"/>
</dbReference>
<evidence type="ECO:0008006" key="5">
    <source>
        <dbReference type="Google" id="ProtNLM"/>
    </source>
</evidence>
<keyword evidence="4" id="KW-1185">Reference proteome</keyword>
<protein>
    <recommendedName>
        <fullName evidence="5">Roadkill</fullName>
    </recommendedName>
</protein>
<dbReference type="AlphaFoldDB" id="A0A7M7T7J6"/>
<dbReference type="InterPro" id="IPR008974">
    <property type="entry name" value="TRAF-like"/>
</dbReference>
<proteinExistence type="predicted"/>
<dbReference type="SUPFAM" id="SSF54695">
    <property type="entry name" value="POZ domain"/>
    <property type="match status" value="1"/>
</dbReference>
<name>A0A7M7T7J6_NASVI</name>
<sequence>MDQHKLCLRNHGETRTEIIECTYDWTITNFQYHARGDVGQSIESPVFKAGPKNELRWKLYLYPGGCIEDHNKDVSVDLCCLDEYSNCINIFIAIARNDGKSCDVQKKLRIPNSSYLNQISNQNRCLFPDFVKRSYLVEKASDVYFNEGSLKLKCHLIFGNGLVYDPQPTTTLLSIELDTTIDFKQFFDSSKFSDAKLVLNGGTEIAVHRIILSACSPVFAAMFEKNMKEQRENRVEITDVDAKVMREVLRFVYTGKVNNDIKAIASNLFEAADKYAIDGLKKTCENSLIQGLNLMNVGNILEIADRHGAEALKTAALNFIAVHVEELANSEMFRTSMRSTCHLLGEMLNALKLKYK</sequence>
<dbReference type="SMART" id="SM00225">
    <property type="entry name" value="BTB"/>
    <property type="match status" value="1"/>
</dbReference>
<feature type="domain" description="MATH" evidence="2">
    <location>
        <begin position="20"/>
        <end position="156"/>
    </location>
</feature>
<dbReference type="PROSITE" id="PS50097">
    <property type="entry name" value="BTB"/>
    <property type="match status" value="1"/>
</dbReference>
<dbReference type="InterPro" id="IPR002083">
    <property type="entry name" value="MATH/TRAF_dom"/>
</dbReference>
<dbReference type="Pfam" id="PF00651">
    <property type="entry name" value="BTB"/>
    <property type="match status" value="1"/>
</dbReference>
<dbReference type="FunFam" id="3.30.710.10:FF:000159">
    <property type="entry name" value="Speckle-type POZ protein B"/>
    <property type="match status" value="1"/>
</dbReference>
<dbReference type="PROSITE" id="PS50144">
    <property type="entry name" value="MATH"/>
    <property type="match status" value="1"/>
</dbReference>
<dbReference type="GO" id="GO:0030163">
    <property type="term" value="P:protein catabolic process"/>
    <property type="evidence" value="ECO:0007669"/>
    <property type="project" value="UniProtKB-ARBA"/>
</dbReference>
<feature type="domain" description="BTB" evidence="1">
    <location>
        <begin position="193"/>
        <end position="261"/>
    </location>
</feature>
<organism evidence="3 4">
    <name type="scientific">Nasonia vitripennis</name>
    <name type="common">Parasitic wasp</name>
    <dbReference type="NCBI Taxonomy" id="7425"/>
    <lineage>
        <taxon>Eukaryota</taxon>
        <taxon>Metazoa</taxon>
        <taxon>Ecdysozoa</taxon>
        <taxon>Arthropoda</taxon>
        <taxon>Hexapoda</taxon>
        <taxon>Insecta</taxon>
        <taxon>Pterygota</taxon>
        <taxon>Neoptera</taxon>
        <taxon>Endopterygota</taxon>
        <taxon>Hymenoptera</taxon>
        <taxon>Apocrita</taxon>
        <taxon>Proctotrupomorpha</taxon>
        <taxon>Chalcidoidea</taxon>
        <taxon>Pteromalidae</taxon>
        <taxon>Pteromalinae</taxon>
        <taxon>Nasonia</taxon>
    </lineage>
</organism>
<dbReference type="InParanoid" id="A0A7M7T7J6"/>
<accession>A0A7M7T7J6</accession>